<gene>
    <name evidence="2" type="ORF">M9Y10_042708</name>
</gene>
<organism evidence="2 3">
    <name type="scientific">Tritrichomonas musculus</name>
    <dbReference type="NCBI Taxonomy" id="1915356"/>
    <lineage>
        <taxon>Eukaryota</taxon>
        <taxon>Metamonada</taxon>
        <taxon>Parabasalia</taxon>
        <taxon>Tritrichomonadida</taxon>
        <taxon>Tritrichomonadidae</taxon>
        <taxon>Tritrichomonas</taxon>
    </lineage>
</organism>
<evidence type="ECO:0000313" key="3">
    <source>
        <dbReference type="Proteomes" id="UP001470230"/>
    </source>
</evidence>
<dbReference type="Gene3D" id="1.10.510.10">
    <property type="entry name" value="Transferase(Phosphotransferase) domain 1"/>
    <property type="match status" value="1"/>
</dbReference>
<name>A0ABR2JXW0_9EUKA</name>
<proteinExistence type="predicted"/>
<evidence type="ECO:0000259" key="1">
    <source>
        <dbReference type="PROSITE" id="PS50011"/>
    </source>
</evidence>
<dbReference type="PROSITE" id="PS50011">
    <property type="entry name" value="PROTEIN_KINASE_DOM"/>
    <property type="match status" value="1"/>
</dbReference>
<dbReference type="EMBL" id="JAPFFF010000008">
    <property type="protein sequence ID" value="KAK8883614.1"/>
    <property type="molecule type" value="Genomic_DNA"/>
</dbReference>
<feature type="domain" description="Protein kinase" evidence="1">
    <location>
        <begin position="1"/>
        <end position="279"/>
    </location>
</feature>
<dbReference type="PRINTS" id="PR00109">
    <property type="entry name" value="TYRKINASE"/>
</dbReference>
<dbReference type="Pfam" id="PF07714">
    <property type="entry name" value="PK_Tyr_Ser-Thr"/>
    <property type="match status" value="1"/>
</dbReference>
<evidence type="ECO:0000313" key="2">
    <source>
        <dbReference type="EMBL" id="KAK8883614.1"/>
    </source>
</evidence>
<dbReference type="Proteomes" id="UP001470230">
    <property type="component" value="Unassembled WGS sequence"/>
</dbReference>
<keyword evidence="3" id="KW-1185">Reference proteome</keyword>
<dbReference type="PANTHER" id="PTHR44329:SF214">
    <property type="entry name" value="PROTEIN KINASE DOMAIN-CONTAINING PROTEIN"/>
    <property type="match status" value="1"/>
</dbReference>
<dbReference type="SUPFAM" id="SSF56112">
    <property type="entry name" value="Protein kinase-like (PK-like)"/>
    <property type="match status" value="1"/>
</dbReference>
<protein>
    <recommendedName>
        <fullName evidence="1">Protein kinase domain-containing protein</fullName>
    </recommendedName>
</protein>
<reference evidence="2 3" key="1">
    <citation type="submission" date="2024-04" db="EMBL/GenBank/DDBJ databases">
        <title>Tritrichomonas musculus Genome.</title>
        <authorList>
            <person name="Alves-Ferreira E."/>
            <person name="Grigg M."/>
            <person name="Lorenzi H."/>
            <person name="Galac M."/>
        </authorList>
    </citation>
    <scope>NUCLEOTIDE SEQUENCE [LARGE SCALE GENOMIC DNA]</scope>
    <source>
        <strain evidence="2 3">EAF2021</strain>
    </source>
</reference>
<dbReference type="InterPro" id="IPR011009">
    <property type="entry name" value="Kinase-like_dom_sf"/>
</dbReference>
<dbReference type="InterPro" id="IPR000719">
    <property type="entry name" value="Prot_kinase_dom"/>
</dbReference>
<comment type="caution">
    <text evidence="2">The sequence shown here is derived from an EMBL/GenBank/DDBJ whole genome shotgun (WGS) entry which is preliminary data.</text>
</comment>
<dbReference type="InterPro" id="IPR001245">
    <property type="entry name" value="Ser-Thr/Tyr_kinase_cat_dom"/>
</dbReference>
<sequence length="299" mass="33961">MEYGSNGCLANFIEFERKGNSPPGWDSTQKHINIYGIALGMEYLHSLNIISLEFNRISQLNHPAILHFVGFCPHSFKKEPKPVIITELLSNQTLGDVLQMDRSNVHVSGWNATKKLMNIYGIASAMKYLHSHEIIHRNLNPNNIIMYDSCQPKLSYFGLCTHTLMISCMMNQTSSMIQGSPVYSAPEILISNECTKASDVYAFAMIAYEIITKEKANIKSSNDSCIISRTMNSGARPEFRNPIPDCYRNLIESGWSENPEERPSFDQIVDVLENVPEFITPEVDKQQYLDYFKKINSTI</sequence>
<dbReference type="PANTHER" id="PTHR44329">
    <property type="entry name" value="SERINE/THREONINE-PROTEIN KINASE TNNI3K-RELATED"/>
    <property type="match status" value="1"/>
</dbReference>
<accession>A0ABR2JXW0</accession>
<dbReference type="InterPro" id="IPR051681">
    <property type="entry name" value="Ser/Thr_Kinases-Pseudokinases"/>
</dbReference>